<dbReference type="EMBL" id="LT632945">
    <property type="protein sequence ID" value="SFZ70904.1"/>
    <property type="molecule type" value="Genomic_DNA"/>
</dbReference>
<evidence type="ECO:0000313" key="1">
    <source>
        <dbReference type="EMBL" id="SFZ70575.1"/>
    </source>
</evidence>
<dbReference type="OMA" id="SHFKAFF"/>
<dbReference type="EMBL" id="LT632778">
    <property type="protein sequence ID" value="SFZ70575.1"/>
    <property type="molecule type" value="Genomic_DNA"/>
</dbReference>
<evidence type="ECO:0000313" key="2">
    <source>
        <dbReference type="EMBL" id="SFZ70904.1"/>
    </source>
</evidence>
<gene>
    <name evidence="2" type="primary">omp712</name>
    <name evidence="1" type="synonym">omp1228</name>
</gene>
<name>A0A1M4NFZ5_HELAC</name>
<protein>
    <submittedName>
        <fullName evidence="1">OMP1228</fullName>
    </submittedName>
    <submittedName>
        <fullName evidence="2">OMP712</fullName>
    </submittedName>
</protein>
<organism evidence="2">
    <name type="scientific">Helicobacter acinonychis</name>
    <name type="common">Helicobacter acinonyx</name>
    <dbReference type="NCBI Taxonomy" id="212"/>
    <lineage>
        <taxon>Bacteria</taxon>
        <taxon>Pseudomonadati</taxon>
        <taxon>Campylobacterota</taxon>
        <taxon>Epsilonproteobacteria</taxon>
        <taxon>Campylobacterales</taxon>
        <taxon>Helicobacteraceae</taxon>
        <taxon>Helicobacter</taxon>
    </lineage>
</organism>
<proteinExistence type="predicted"/>
<reference evidence="2" key="1">
    <citation type="submission" date="2016-10" db="EMBL/GenBank/DDBJ databases">
        <title>Proteomic and phylogenetic analysis of the outer membrane protein repertoire of gastric Helicobacter species.</title>
        <authorList>
            <person name="Joosten M."/>
        </authorList>
    </citation>
    <scope>NUCLEOTIDE SEQUENCE</scope>
    <source>
        <strain evidence="1">Acino1</strain>
        <strain evidence="2">Acino4</strain>
    </source>
</reference>
<sequence length="106" mass="11754">MSYGGGIDLLLDLITTHASSFGVLGGLRGLYNEYRTLNQVKANGNFNAVTRFNYRHNHSKYSIGISIPLIQRSVKIASNSGTYTNSIVLNEGASHFKAFFNYGWVF</sequence>
<accession>A0A1M4NFZ5</accession>
<dbReference type="AlphaFoldDB" id="A0A1M4NFZ5"/>